<evidence type="ECO:0000313" key="3">
    <source>
        <dbReference type="Proteomes" id="UP000467201"/>
    </source>
</evidence>
<dbReference type="EMBL" id="AP022605">
    <property type="protein sequence ID" value="BBZ07196.1"/>
    <property type="molecule type" value="Genomic_DNA"/>
</dbReference>
<sequence length="46" mass="5302">MVTGRRFRVEFTDAQAVFAEQIGAVCRAVWNTGLEQRGEYRRRGRG</sequence>
<dbReference type="AlphaFoldDB" id="A0A7I7VPH1"/>
<accession>A0A7I7VPH1</accession>
<dbReference type="KEGG" id="mdr:MDOR_13650"/>
<protein>
    <recommendedName>
        <fullName evidence="1">Transposase putative helix-turn-helix domain-containing protein</fullName>
    </recommendedName>
</protein>
<organism evidence="2 3">
    <name type="scientific">Mycolicibacterium doricum</name>
    <dbReference type="NCBI Taxonomy" id="126673"/>
    <lineage>
        <taxon>Bacteria</taxon>
        <taxon>Bacillati</taxon>
        <taxon>Actinomycetota</taxon>
        <taxon>Actinomycetes</taxon>
        <taxon>Mycobacteriales</taxon>
        <taxon>Mycobacteriaceae</taxon>
        <taxon>Mycolicibacterium</taxon>
    </lineage>
</organism>
<name>A0A7I7VPH1_9MYCO</name>
<feature type="domain" description="Transposase putative helix-turn-helix" evidence="1">
    <location>
        <begin position="3"/>
        <end position="44"/>
    </location>
</feature>
<proteinExistence type="predicted"/>
<dbReference type="Proteomes" id="UP000467201">
    <property type="component" value="Chromosome"/>
</dbReference>
<dbReference type="InterPro" id="IPR021027">
    <property type="entry name" value="Transposase_put_HTH"/>
</dbReference>
<dbReference type="Pfam" id="PF12323">
    <property type="entry name" value="HTH_OrfB_IS605"/>
    <property type="match status" value="1"/>
</dbReference>
<reference evidence="2 3" key="1">
    <citation type="journal article" date="2019" name="Emerg. Microbes Infect.">
        <title>Comprehensive subspecies identification of 175 nontuberculous mycobacteria species based on 7547 genomic profiles.</title>
        <authorList>
            <person name="Matsumoto Y."/>
            <person name="Kinjo T."/>
            <person name="Motooka D."/>
            <person name="Nabeya D."/>
            <person name="Jung N."/>
            <person name="Uechi K."/>
            <person name="Horii T."/>
            <person name="Iida T."/>
            <person name="Fujita J."/>
            <person name="Nakamura S."/>
        </authorList>
    </citation>
    <scope>NUCLEOTIDE SEQUENCE [LARGE SCALE GENOMIC DNA]</scope>
    <source>
        <strain evidence="2 3">JCM 12405</strain>
    </source>
</reference>
<evidence type="ECO:0000313" key="2">
    <source>
        <dbReference type="EMBL" id="BBZ07196.1"/>
    </source>
</evidence>
<gene>
    <name evidence="2" type="ORF">MDOR_13650</name>
</gene>
<evidence type="ECO:0000259" key="1">
    <source>
        <dbReference type="Pfam" id="PF12323"/>
    </source>
</evidence>
<dbReference type="RefSeq" id="WP_244949050.1">
    <property type="nucleotide sequence ID" value="NZ_AP022605.1"/>
</dbReference>